<protein>
    <submittedName>
        <fullName evidence="2">Uncharacterized protein</fullName>
    </submittedName>
</protein>
<evidence type="ECO:0000256" key="1">
    <source>
        <dbReference type="SAM" id="MobiDB-lite"/>
    </source>
</evidence>
<proteinExistence type="predicted"/>
<sequence length="167" mass="18079">MSESSEAVYGPPTDQLGPSLPGSAQASLGQAASGVRETKEHAESGDLYLDTERGRKLLFDLTQLRARVTQLTKDSGVLDSPLDLGDNWVGQVMNHKLRGKANGEEASFQQVIAEFDKVLDDLRLTVKYAAGLYEEIDDDTARKLRSSLADLGVPAHNLPGRGVEEAR</sequence>
<accession>A0A4V2SUD8</accession>
<evidence type="ECO:0000313" key="2">
    <source>
        <dbReference type="EMBL" id="TCP54296.1"/>
    </source>
</evidence>
<dbReference type="AlphaFoldDB" id="A0A4V2SUD8"/>
<feature type="compositionally biased region" description="Low complexity" evidence="1">
    <location>
        <begin position="22"/>
        <end position="34"/>
    </location>
</feature>
<feature type="compositionally biased region" description="Basic and acidic residues" evidence="1">
    <location>
        <begin position="36"/>
        <end position="47"/>
    </location>
</feature>
<name>A0A4V2SUD8_9PSEU</name>
<dbReference type="Proteomes" id="UP000294911">
    <property type="component" value="Unassembled WGS sequence"/>
</dbReference>
<feature type="region of interest" description="Disordered" evidence="1">
    <location>
        <begin position="1"/>
        <end position="47"/>
    </location>
</feature>
<comment type="caution">
    <text evidence="2">The sequence shown here is derived from an EMBL/GenBank/DDBJ whole genome shotgun (WGS) entry which is preliminary data.</text>
</comment>
<evidence type="ECO:0000313" key="3">
    <source>
        <dbReference type="Proteomes" id="UP000294911"/>
    </source>
</evidence>
<organism evidence="2 3">
    <name type="scientific">Tamaricihabitans halophyticus</name>
    <dbReference type="NCBI Taxonomy" id="1262583"/>
    <lineage>
        <taxon>Bacteria</taxon>
        <taxon>Bacillati</taxon>
        <taxon>Actinomycetota</taxon>
        <taxon>Actinomycetes</taxon>
        <taxon>Pseudonocardiales</taxon>
        <taxon>Pseudonocardiaceae</taxon>
        <taxon>Tamaricihabitans</taxon>
    </lineage>
</organism>
<gene>
    <name evidence="2" type="ORF">EV191_103341</name>
</gene>
<dbReference type="RefSeq" id="WP_132877046.1">
    <property type="nucleotide sequence ID" value="NZ_SLXQ01000003.1"/>
</dbReference>
<dbReference type="EMBL" id="SLXQ01000003">
    <property type="protein sequence ID" value="TCP54296.1"/>
    <property type="molecule type" value="Genomic_DNA"/>
</dbReference>
<reference evidence="2 3" key="1">
    <citation type="submission" date="2019-03" db="EMBL/GenBank/DDBJ databases">
        <title>Genomic Encyclopedia of Type Strains, Phase IV (KMG-IV): sequencing the most valuable type-strain genomes for metagenomic binning, comparative biology and taxonomic classification.</title>
        <authorList>
            <person name="Goeker M."/>
        </authorList>
    </citation>
    <scope>NUCLEOTIDE SEQUENCE [LARGE SCALE GENOMIC DNA]</scope>
    <source>
        <strain evidence="2 3">DSM 45765</strain>
    </source>
</reference>
<dbReference type="OrthoDB" id="3636073at2"/>
<keyword evidence="3" id="KW-1185">Reference proteome</keyword>